<dbReference type="AlphaFoldDB" id="A0A292ZDJ9"/>
<dbReference type="InterPro" id="IPR007712">
    <property type="entry name" value="RelE/ParE_toxin"/>
</dbReference>
<keyword evidence="2" id="KW-1277">Toxin-antitoxin system</keyword>
<dbReference type="Pfam" id="PF05016">
    <property type="entry name" value="ParE_toxin"/>
    <property type="match status" value="1"/>
</dbReference>
<protein>
    <submittedName>
        <fullName evidence="3">Death on curing protein, Doc toxin</fullName>
    </submittedName>
</protein>
<accession>A0A292ZDJ9</accession>
<evidence type="ECO:0000313" key="3">
    <source>
        <dbReference type="EMBL" id="GAY20865.1"/>
    </source>
</evidence>
<reference evidence="3 4" key="1">
    <citation type="journal article" date="2013" name="Biodegradation">
        <title>Occurrence of 4-tert-butylphenol (4-t-BP) biodegradation in an aquatic sample caused by the presence of Spirodela polyrrhiza and isolation of a 4-t-BP-utilizing bacterium.</title>
        <authorList>
            <person name="Ogata Y."/>
            <person name="Toyama T."/>
            <person name="Yu N."/>
            <person name="Wang X."/>
            <person name="Sei K."/>
            <person name="Ike M."/>
        </authorList>
    </citation>
    <scope>NUCLEOTIDE SEQUENCE [LARGE SCALE GENOMIC DNA]</scope>
    <source>
        <strain evidence="3 4">OMI</strain>
    </source>
</reference>
<comment type="caution">
    <text evidence="3">The sequence shown here is derived from an EMBL/GenBank/DDBJ whole genome shotgun (WGS) entry which is preliminary data.</text>
</comment>
<dbReference type="NCBIfam" id="TIGR02385">
    <property type="entry name" value="RelE_StbE"/>
    <property type="match status" value="1"/>
</dbReference>
<evidence type="ECO:0000256" key="2">
    <source>
        <dbReference type="ARBA" id="ARBA00022649"/>
    </source>
</evidence>
<dbReference type="Proteomes" id="UP000221538">
    <property type="component" value="Unassembled WGS sequence"/>
</dbReference>
<dbReference type="Gene3D" id="3.30.2310.20">
    <property type="entry name" value="RelE-like"/>
    <property type="match status" value="1"/>
</dbReference>
<dbReference type="PANTHER" id="PTHR33755">
    <property type="entry name" value="TOXIN PARE1-RELATED"/>
    <property type="match status" value="1"/>
</dbReference>
<comment type="similarity">
    <text evidence="1">Belongs to the RelE toxin family.</text>
</comment>
<dbReference type="InterPro" id="IPR051803">
    <property type="entry name" value="TA_system_RelE-like_toxin"/>
</dbReference>
<dbReference type="InterPro" id="IPR035093">
    <property type="entry name" value="RelE/ParE_toxin_dom_sf"/>
</dbReference>
<evidence type="ECO:0000256" key="1">
    <source>
        <dbReference type="ARBA" id="ARBA00006226"/>
    </source>
</evidence>
<dbReference type="EMBL" id="BEWI01000031">
    <property type="protein sequence ID" value="GAY20865.1"/>
    <property type="molecule type" value="Genomic_DNA"/>
</dbReference>
<gene>
    <name evidence="3" type="ORF">SFOMI_1395</name>
</gene>
<sequence length="91" mass="10411">MPHVIWRPKALEDADRIIDYISDRNPAAAARLADLFEYAAERLADHPYMHRAGRVPDTREAIVTPNYVLVYRAGADVIEILAVLHTRQQYP</sequence>
<proteinExistence type="inferred from homology"/>
<reference evidence="3 4" key="2">
    <citation type="journal article" date="2013" name="Environ. Sci. Technol.">
        <title>The 4-tert-butylphenol-utilizing bacterium Sphingobium fuliginis OMI can degrade bisphenols via phenolic ring hydroxylation and meta-cleavage pathway.</title>
        <authorList>
            <person name="Ogata Y."/>
            <person name="Goda S."/>
            <person name="Toyama T."/>
            <person name="Sei K."/>
            <person name="Ike M."/>
        </authorList>
    </citation>
    <scope>NUCLEOTIDE SEQUENCE [LARGE SCALE GENOMIC DNA]</scope>
    <source>
        <strain evidence="3 4">OMI</strain>
    </source>
</reference>
<dbReference type="RefSeq" id="WP_099185663.1">
    <property type="nucleotide sequence ID" value="NZ_BEWI01000031.1"/>
</dbReference>
<name>A0A292ZDJ9_SPHSA</name>
<evidence type="ECO:0000313" key="4">
    <source>
        <dbReference type="Proteomes" id="UP000221538"/>
    </source>
</evidence>
<organism evidence="3 4">
    <name type="scientific">Sphingobium fuliginis (strain ATCC 27551)</name>
    <dbReference type="NCBI Taxonomy" id="336203"/>
    <lineage>
        <taxon>Bacteria</taxon>
        <taxon>Pseudomonadati</taxon>
        <taxon>Pseudomonadota</taxon>
        <taxon>Alphaproteobacteria</taxon>
        <taxon>Sphingomonadales</taxon>
        <taxon>Sphingomonadaceae</taxon>
        <taxon>Sphingobium</taxon>
    </lineage>
</organism>